<dbReference type="AlphaFoldDB" id="A0A9J7KSE9"/>
<organism evidence="3 4">
    <name type="scientific">Branchiostoma floridae</name>
    <name type="common">Florida lancelet</name>
    <name type="synonym">Amphioxus</name>
    <dbReference type="NCBI Taxonomy" id="7739"/>
    <lineage>
        <taxon>Eukaryota</taxon>
        <taxon>Metazoa</taxon>
        <taxon>Chordata</taxon>
        <taxon>Cephalochordata</taxon>
        <taxon>Leptocardii</taxon>
        <taxon>Amphioxiformes</taxon>
        <taxon>Branchiostomatidae</taxon>
        <taxon>Branchiostoma</taxon>
    </lineage>
</organism>
<dbReference type="Proteomes" id="UP000001554">
    <property type="component" value="Chromosome 3"/>
</dbReference>
<dbReference type="GeneID" id="118411432"/>
<proteinExistence type="predicted"/>
<protein>
    <submittedName>
        <fullName evidence="4">Uncharacterized protein LOC118411432</fullName>
    </submittedName>
</protein>
<feature type="compositionally biased region" description="Basic and acidic residues" evidence="1">
    <location>
        <begin position="97"/>
        <end position="109"/>
    </location>
</feature>
<reference evidence="3" key="1">
    <citation type="journal article" date="2020" name="Nat. Ecol. Evol.">
        <title>Deeply conserved synteny resolves early events in vertebrate evolution.</title>
        <authorList>
            <person name="Simakov O."/>
            <person name="Marletaz F."/>
            <person name="Yue J.X."/>
            <person name="O'Connell B."/>
            <person name="Jenkins J."/>
            <person name="Brandt A."/>
            <person name="Calef R."/>
            <person name="Tung C.H."/>
            <person name="Huang T.K."/>
            <person name="Schmutz J."/>
            <person name="Satoh N."/>
            <person name="Yu J.K."/>
            <person name="Putnam N.H."/>
            <person name="Green R.E."/>
            <person name="Rokhsar D.S."/>
        </authorList>
    </citation>
    <scope>NUCLEOTIDE SEQUENCE [LARGE SCALE GENOMIC DNA]</scope>
    <source>
        <strain evidence="3">S238N-H82</strain>
    </source>
</reference>
<evidence type="ECO:0000256" key="1">
    <source>
        <dbReference type="SAM" id="MobiDB-lite"/>
    </source>
</evidence>
<feature type="compositionally biased region" description="Polar residues" evidence="1">
    <location>
        <begin position="8"/>
        <end position="18"/>
    </location>
</feature>
<dbReference type="KEGG" id="bfo:118411432"/>
<name>A0A9J7KSE9_BRAFL</name>
<sequence>MIVCFKDNPNSRCSQGCISSVRGRRDTSGGQDGRVRRHHNGDTSGGQDGRVRRDSNGDTSGGQDGRVRRDSNGDTSGGQDGRVRRDSNGDTSGGQDGRVRRDSHQDHQGRISQGPFELEFEEEAGAGPGAAGVPVGTMFGAFLGVVGIMALLIVAVLLVLAFRRKKRQDDDTVGLDNKAFQTWWRMTTIDTSNTKA</sequence>
<feature type="transmembrane region" description="Helical" evidence="2">
    <location>
        <begin position="138"/>
        <end position="162"/>
    </location>
</feature>
<feature type="region of interest" description="Disordered" evidence="1">
    <location>
        <begin position="1"/>
        <end position="110"/>
    </location>
</feature>
<reference evidence="4" key="2">
    <citation type="submission" date="2025-08" db="UniProtKB">
        <authorList>
            <consortium name="RefSeq"/>
        </authorList>
    </citation>
    <scope>IDENTIFICATION</scope>
    <source>
        <strain evidence="4">S238N-H82</strain>
        <tissue evidence="4">Testes</tissue>
    </source>
</reference>
<keyword evidence="3" id="KW-1185">Reference proteome</keyword>
<evidence type="ECO:0000313" key="4">
    <source>
        <dbReference type="RefSeq" id="XP_035669607.1"/>
    </source>
</evidence>
<keyword evidence="2" id="KW-1133">Transmembrane helix</keyword>
<evidence type="ECO:0000256" key="2">
    <source>
        <dbReference type="SAM" id="Phobius"/>
    </source>
</evidence>
<dbReference type="RefSeq" id="XP_035669607.1">
    <property type="nucleotide sequence ID" value="XM_035813714.1"/>
</dbReference>
<accession>A0A9J7KSE9</accession>
<keyword evidence="2" id="KW-0472">Membrane</keyword>
<gene>
    <name evidence="4" type="primary">LOC118411432</name>
</gene>
<evidence type="ECO:0000313" key="3">
    <source>
        <dbReference type="Proteomes" id="UP000001554"/>
    </source>
</evidence>
<keyword evidence="2" id="KW-0812">Transmembrane</keyword>